<dbReference type="SUPFAM" id="SSF57933">
    <property type="entry name" value="TAZ domain"/>
    <property type="match status" value="1"/>
</dbReference>
<keyword evidence="5" id="KW-0862">Zinc</keyword>
<proteinExistence type="predicted"/>
<keyword evidence="9" id="KW-1185">Reference proteome</keyword>
<keyword evidence="4" id="KW-0833">Ubl conjugation pathway</keyword>
<dbReference type="InterPro" id="IPR011333">
    <property type="entry name" value="SKP1/BTB/POZ_sf"/>
</dbReference>
<organism evidence="8 9">
    <name type="scientific">Adiantum capillus-veneris</name>
    <name type="common">Maidenhair fern</name>
    <dbReference type="NCBI Taxonomy" id="13818"/>
    <lineage>
        <taxon>Eukaryota</taxon>
        <taxon>Viridiplantae</taxon>
        <taxon>Streptophyta</taxon>
        <taxon>Embryophyta</taxon>
        <taxon>Tracheophyta</taxon>
        <taxon>Polypodiopsida</taxon>
        <taxon>Polypodiidae</taxon>
        <taxon>Polypodiales</taxon>
        <taxon>Pteridineae</taxon>
        <taxon>Pteridaceae</taxon>
        <taxon>Vittarioideae</taxon>
        <taxon>Adiantum</taxon>
    </lineage>
</organism>
<dbReference type="GO" id="GO:0008270">
    <property type="term" value="F:zinc ion binding"/>
    <property type="evidence" value="ECO:0007669"/>
    <property type="project" value="UniProtKB-KW"/>
</dbReference>
<dbReference type="AlphaFoldDB" id="A0A9D4V089"/>
<gene>
    <name evidence="8" type="ORF">GOP47_0008958</name>
</gene>
<evidence type="ECO:0000256" key="3">
    <source>
        <dbReference type="ARBA" id="ARBA00022771"/>
    </source>
</evidence>
<dbReference type="PROSITE" id="PS50097">
    <property type="entry name" value="BTB"/>
    <property type="match status" value="1"/>
</dbReference>
<dbReference type="GO" id="GO:0009751">
    <property type="term" value="P:response to salicylic acid"/>
    <property type="evidence" value="ECO:0007669"/>
    <property type="project" value="UniProtKB-ARBA"/>
</dbReference>
<evidence type="ECO:0000256" key="4">
    <source>
        <dbReference type="ARBA" id="ARBA00022786"/>
    </source>
</evidence>
<dbReference type="SMART" id="SM00551">
    <property type="entry name" value="ZnF_TAZ"/>
    <property type="match status" value="1"/>
</dbReference>
<dbReference type="FunFam" id="1.25.40.420:FF:000012">
    <property type="entry name" value="BTB/POZ and TAZ domain-containing protein 2"/>
    <property type="match status" value="1"/>
</dbReference>
<dbReference type="GO" id="GO:0009725">
    <property type="term" value="P:response to hormone"/>
    <property type="evidence" value="ECO:0007669"/>
    <property type="project" value="UniProtKB-ARBA"/>
</dbReference>
<dbReference type="Gene3D" id="1.20.1020.10">
    <property type="entry name" value="TAZ domain"/>
    <property type="match status" value="1"/>
</dbReference>
<evidence type="ECO:0000313" key="8">
    <source>
        <dbReference type="EMBL" id="KAI5076893.1"/>
    </source>
</evidence>
<comment type="caution">
    <text evidence="8">The sequence shown here is derived from an EMBL/GenBank/DDBJ whole genome shotgun (WGS) entry which is preliminary data.</text>
</comment>
<protein>
    <recommendedName>
        <fullName evidence="7">BTB domain-containing protein</fullName>
    </recommendedName>
</protein>
<evidence type="ECO:0000313" key="9">
    <source>
        <dbReference type="Proteomes" id="UP000886520"/>
    </source>
</evidence>
<dbReference type="GO" id="GO:0005516">
    <property type="term" value="F:calmodulin binding"/>
    <property type="evidence" value="ECO:0007669"/>
    <property type="project" value="UniProtKB-ARBA"/>
</dbReference>
<dbReference type="OrthoDB" id="636773at2759"/>
<evidence type="ECO:0000256" key="6">
    <source>
        <dbReference type="SAM" id="MobiDB-lite"/>
    </source>
</evidence>
<reference evidence="8" key="1">
    <citation type="submission" date="2021-01" db="EMBL/GenBank/DDBJ databases">
        <title>Adiantum capillus-veneris genome.</title>
        <authorList>
            <person name="Fang Y."/>
            <person name="Liao Q."/>
        </authorList>
    </citation>
    <scope>NUCLEOTIDE SEQUENCE</scope>
    <source>
        <strain evidence="8">H3</strain>
        <tissue evidence="8">Leaf</tissue>
    </source>
</reference>
<dbReference type="FunFam" id="1.20.1020.10:FF:000004">
    <property type="entry name" value="BTB/POZ and TAZ domain-containing protein 2"/>
    <property type="match status" value="1"/>
</dbReference>
<dbReference type="GO" id="GO:0042542">
    <property type="term" value="P:response to hydrogen peroxide"/>
    <property type="evidence" value="ECO:0007669"/>
    <property type="project" value="UniProtKB-ARBA"/>
</dbReference>
<dbReference type="PANTHER" id="PTHR46287:SF11">
    <property type="entry name" value="BTB_POZ AND TAZ DOMAIN-CONTAINING PROTEIN 4"/>
    <property type="match status" value="1"/>
</dbReference>
<dbReference type="InterPro" id="IPR000197">
    <property type="entry name" value="Znf_TAZ"/>
</dbReference>
<dbReference type="CDD" id="cd14733">
    <property type="entry name" value="BACK"/>
    <property type="match status" value="1"/>
</dbReference>
<dbReference type="GO" id="GO:0006355">
    <property type="term" value="P:regulation of DNA-templated transcription"/>
    <property type="evidence" value="ECO:0007669"/>
    <property type="project" value="UniProtKB-ARBA"/>
</dbReference>
<keyword evidence="3" id="KW-0863">Zinc-finger</keyword>
<dbReference type="SUPFAM" id="SSF54695">
    <property type="entry name" value="POZ domain"/>
    <property type="match status" value="1"/>
</dbReference>
<name>A0A9D4V089_ADICA</name>
<dbReference type="Gene3D" id="1.25.40.420">
    <property type="match status" value="1"/>
</dbReference>
<dbReference type="SMART" id="SM00225">
    <property type="entry name" value="BTB"/>
    <property type="match status" value="1"/>
</dbReference>
<comment type="pathway">
    <text evidence="1">Protein modification; protein ubiquitination.</text>
</comment>
<dbReference type="InterPro" id="IPR044513">
    <property type="entry name" value="BT1/2/3/4/5"/>
</dbReference>
<evidence type="ECO:0000256" key="2">
    <source>
        <dbReference type="ARBA" id="ARBA00022723"/>
    </source>
</evidence>
<sequence length="423" mass="47646">MESGSPVTRTSSYSVQRPLPSLCLQKAPPQDESSEPVNQQVSEETHSVPLPKYAPPPPPPWKFSHKVVSSTGKSLQCSQVKGSSPWISEDVVEMWDRLFFEKNGADVTVYTEDGGIFLAHSIVLVSASPIFSSQIEKHHGRKQMIYRLPIRGVPLAAASMFIRLLYSSRFDVADMEKFVLHLLLLSHVYNVSFIKKLCAQELEHGLLTIENVIDVYQLTKLCDAPRLSLMCLRLIIKDFTEVAKTEGWRVMTESDPSLEQELVEAVIDADTKKQEKLGRIEEEKVYGQLRDAMEALVHICKDGCRTIGPHDKSLEGRRSGPCKFPACKGLESLVRHFAVCRIKVPGGCVHCKRMWQLLELHSRMCQQAGTCRVPLCSHFQDKLGQQSKKDETKWKLLVNKVMTAKRKTNAFSLATVSARLEEE</sequence>
<evidence type="ECO:0000256" key="1">
    <source>
        <dbReference type="ARBA" id="ARBA00004906"/>
    </source>
</evidence>
<dbReference type="InterPro" id="IPR000210">
    <property type="entry name" value="BTB/POZ_dom"/>
</dbReference>
<feature type="domain" description="BTB" evidence="7">
    <location>
        <begin position="105"/>
        <end position="174"/>
    </location>
</feature>
<keyword evidence="2" id="KW-0479">Metal-binding</keyword>
<evidence type="ECO:0000259" key="7">
    <source>
        <dbReference type="PROSITE" id="PS50097"/>
    </source>
</evidence>
<feature type="compositionally biased region" description="Polar residues" evidence="6">
    <location>
        <begin position="1"/>
        <end position="15"/>
    </location>
</feature>
<dbReference type="EMBL" id="JABFUD020000008">
    <property type="protein sequence ID" value="KAI5076893.1"/>
    <property type="molecule type" value="Genomic_DNA"/>
</dbReference>
<dbReference type="Pfam" id="PF00651">
    <property type="entry name" value="BTB"/>
    <property type="match status" value="1"/>
</dbReference>
<dbReference type="Proteomes" id="UP000886520">
    <property type="component" value="Chromosome 8"/>
</dbReference>
<dbReference type="PANTHER" id="PTHR46287">
    <property type="entry name" value="BTB/POZ AND TAZ DOMAIN-CONTAINING PROTEIN 3-RELATED"/>
    <property type="match status" value="1"/>
</dbReference>
<feature type="region of interest" description="Disordered" evidence="6">
    <location>
        <begin position="1"/>
        <end position="55"/>
    </location>
</feature>
<dbReference type="Gene3D" id="3.30.710.10">
    <property type="entry name" value="Potassium Channel Kv1.1, Chain A"/>
    <property type="match status" value="1"/>
</dbReference>
<dbReference type="Pfam" id="PF02135">
    <property type="entry name" value="zf-TAZ"/>
    <property type="match status" value="1"/>
</dbReference>
<evidence type="ECO:0000256" key="5">
    <source>
        <dbReference type="ARBA" id="ARBA00022833"/>
    </source>
</evidence>
<accession>A0A9D4V089</accession>
<dbReference type="InterPro" id="IPR035898">
    <property type="entry name" value="TAZ_dom_sf"/>
</dbReference>